<dbReference type="VEuPathDB" id="MicrosporidiaDB:NAPIS_ORF00560"/>
<dbReference type="InterPro" id="IPR046938">
    <property type="entry name" value="DNA_clamp_sf"/>
</dbReference>
<dbReference type="Pfam" id="PF02747">
    <property type="entry name" value="PCNA_C"/>
    <property type="match status" value="1"/>
</dbReference>
<dbReference type="Proteomes" id="UP000053780">
    <property type="component" value="Unassembled WGS sequence"/>
</dbReference>
<keyword evidence="8" id="KW-1185">Reference proteome</keyword>
<dbReference type="GO" id="GO:0003677">
    <property type="term" value="F:DNA binding"/>
    <property type="evidence" value="ECO:0007669"/>
    <property type="project" value="UniProtKB-KW"/>
</dbReference>
<keyword evidence="3" id="KW-0539">Nucleus</keyword>
<evidence type="ECO:0000256" key="2">
    <source>
        <dbReference type="ARBA" id="ARBA00023125"/>
    </source>
</evidence>
<dbReference type="AlphaFoldDB" id="T0MLE0"/>
<evidence type="ECO:0000256" key="1">
    <source>
        <dbReference type="ARBA" id="ARBA00010462"/>
    </source>
</evidence>
<dbReference type="SUPFAM" id="SSF55979">
    <property type="entry name" value="DNA clamp"/>
    <property type="match status" value="2"/>
</dbReference>
<dbReference type="Pfam" id="PF00705">
    <property type="entry name" value="PCNA_N"/>
    <property type="match status" value="1"/>
</dbReference>
<dbReference type="Gene3D" id="3.70.10.10">
    <property type="match status" value="1"/>
</dbReference>
<dbReference type="PRINTS" id="PR00339">
    <property type="entry name" value="PCNACYCLIN"/>
</dbReference>
<dbReference type="GO" id="GO:0006298">
    <property type="term" value="P:mismatch repair"/>
    <property type="evidence" value="ECO:0007669"/>
    <property type="project" value="TreeGrafter"/>
</dbReference>
<dbReference type="PANTHER" id="PTHR11352">
    <property type="entry name" value="PROLIFERATING CELL NUCLEAR ANTIGEN"/>
    <property type="match status" value="1"/>
</dbReference>
<dbReference type="GO" id="GO:0043626">
    <property type="term" value="C:PCNA complex"/>
    <property type="evidence" value="ECO:0007669"/>
    <property type="project" value="TreeGrafter"/>
</dbReference>
<dbReference type="GO" id="GO:0019985">
    <property type="term" value="P:translesion synthesis"/>
    <property type="evidence" value="ECO:0007669"/>
    <property type="project" value="TreeGrafter"/>
</dbReference>
<dbReference type="InterPro" id="IPR022648">
    <property type="entry name" value="Pr_cel_nuc_antig_N"/>
</dbReference>
<dbReference type="InterPro" id="IPR000730">
    <property type="entry name" value="Pr_cel_nuc_antig"/>
</dbReference>
<dbReference type="HOGENOM" id="CLU_043978_3_0_1"/>
<organism evidence="7 8">
    <name type="scientific">Vairimorpha apis BRL 01</name>
    <dbReference type="NCBI Taxonomy" id="1037528"/>
    <lineage>
        <taxon>Eukaryota</taxon>
        <taxon>Fungi</taxon>
        <taxon>Fungi incertae sedis</taxon>
        <taxon>Microsporidia</taxon>
        <taxon>Nosematidae</taxon>
        <taxon>Vairimorpha</taxon>
    </lineage>
</organism>
<dbReference type="GO" id="GO:0030337">
    <property type="term" value="F:DNA polymerase processivity factor activity"/>
    <property type="evidence" value="ECO:0007669"/>
    <property type="project" value="InterPro"/>
</dbReference>
<dbReference type="NCBIfam" id="TIGR00590">
    <property type="entry name" value="pcna"/>
    <property type="match status" value="1"/>
</dbReference>
<dbReference type="GO" id="GO:0006275">
    <property type="term" value="P:regulation of DNA replication"/>
    <property type="evidence" value="ECO:0007669"/>
    <property type="project" value="InterPro"/>
</dbReference>
<evidence type="ECO:0000256" key="3">
    <source>
        <dbReference type="RuleBase" id="RU000641"/>
    </source>
</evidence>
<dbReference type="GO" id="GO:0006272">
    <property type="term" value="P:leading strand elongation"/>
    <property type="evidence" value="ECO:0007669"/>
    <property type="project" value="TreeGrafter"/>
</dbReference>
<keyword evidence="2 4" id="KW-0238">DNA-binding</keyword>
<dbReference type="EMBL" id="KE647073">
    <property type="protein sequence ID" value="EQB61860.1"/>
    <property type="molecule type" value="Genomic_DNA"/>
</dbReference>
<evidence type="ECO:0000256" key="4">
    <source>
        <dbReference type="RuleBase" id="RU003671"/>
    </source>
</evidence>
<evidence type="ECO:0000313" key="7">
    <source>
        <dbReference type="EMBL" id="EQB61860.1"/>
    </source>
</evidence>
<keyword evidence="4" id="KW-0235">DNA replication</keyword>
<feature type="domain" description="Proliferating cell nuclear antigen PCNA N-terminal" evidence="5">
    <location>
        <begin position="28"/>
        <end position="139"/>
    </location>
</feature>
<gene>
    <name evidence="7" type="ORF">NAPIS_ORF00560</name>
</gene>
<dbReference type="HAMAP" id="MF_00317">
    <property type="entry name" value="DNApol_clamp_arch"/>
    <property type="match status" value="1"/>
</dbReference>
<protein>
    <recommendedName>
        <fullName evidence="3">DNA sliding clamp PCNA</fullName>
    </recommendedName>
</protein>
<comment type="subcellular location">
    <subcellularLocation>
        <location evidence="3">Nucleus</location>
    </subcellularLocation>
</comment>
<comment type="function">
    <text evidence="3">This protein is an auxiliary protein of DNA polymerase delta and is involved in the control of eukaryotic DNA replication by increasing the polymerase's processivity during elongation of the leading strand.</text>
</comment>
<comment type="similarity">
    <text evidence="1 4">Belongs to the PCNA family.</text>
</comment>
<dbReference type="CDD" id="cd00577">
    <property type="entry name" value="PCNA"/>
    <property type="match status" value="1"/>
</dbReference>
<sequence>MFELEIHYAQKEKEDKQQISFIGGKLGLLRKILESLSEIVDHVELKVKEHGIEMQVMDSMHVVLVDVFLSRALFDKYRCDRDIILGIKIKSLITILKDLTFPANSLLHISCNDNPDKMSICYKQPQYTLNWDLSLYSFDNEVFEIPNIISTCEIVMSVQQFLVLPKLVGIFGEFLSIDASKDVVIFKQVGDTTSADMTLKKDGENEVEINVTEPIKREMAMKYINIISKVASMSSNVKIQMGEEIPIFIELNIFNLGHLRYFVAPKIDSDN</sequence>
<feature type="domain" description="Proliferating cell nuclear antigen PCNA C-terminal" evidence="6">
    <location>
        <begin position="145"/>
        <end position="266"/>
    </location>
</feature>
<reference evidence="7 8" key="1">
    <citation type="journal article" date="2013" name="BMC Genomics">
        <title>Genome sequencing and comparative genomics of honey bee microsporidia, Nosema apis reveal novel insights into host-parasite interactions.</title>
        <authorList>
            <person name="Chen Yp."/>
            <person name="Pettis J.S."/>
            <person name="Zhao Y."/>
            <person name="Liu X."/>
            <person name="Tallon L.J."/>
            <person name="Sadzewicz L.D."/>
            <person name="Li R."/>
            <person name="Zheng H."/>
            <person name="Huang S."/>
            <person name="Zhang X."/>
            <person name="Hamilton M.C."/>
            <person name="Pernal S.F."/>
            <person name="Melathopoulos A.P."/>
            <person name="Yan X."/>
            <person name="Evans J.D."/>
        </authorList>
    </citation>
    <scope>NUCLEOTIDE SEQUENCE [LARGE SCALE GENOMIC DNA]</scope>
    <source>
        <strain evidence="7 8">BRL 01</strain>
    </source>
</reference>
<dbReference type="PANTHER" id="PTHR11352:SF0">
    <property type="entry name" value="PROLIFERATING CELL NUCLEAR ANTIGEN"/>
    <property type="match status" value="1"/>
</dbReference>
<evidence type="ECO:0000313" key="8">
    <source>
        <dbReference type="Proteomes" id="UP000053780"/>
    </source>
</evidence>
<dbReference type="InterPro" id="IPR022649">
    <property type="entry name" value="Pr_cel_nuc_antig_C"/>
</dbReference>
<evidence type="ECO:0000259" key="5">
    <source>
        <dbReference type="Pfam" id="PF00705"/>
    </source>
</evidence>
<proteinExistence type="inferred from homology"/>
<evidence type="ECO:0000259" key="6">
    <source>
        <dbReference type="Pfam" id="PF02747"/>
    </source>
</evidence>
<name>T0MLE0_9MICR</name>
<accession>T0MLE0</accession>
<dbReference type="OrthoDB" id="534348at2759"/>